<dbReference type="PANTHER" id="PTHR34703:SF1">
    <property type="entry name" value="ANTIPORTER SUBUNIT MNHG2-RELATED"/>
    <property type="match status" value="1"/>
</dbReference>
<feature type="transmembrane region" description="Helical" evidence="2">
    <location>
        <begin position="6"/>
        <end position="28"/>
    </location>
</feature>
<dbReference type="RefSeq" id="WP_375063343.1">
    <property type="nucleotide sequence ID" value="NZ_JBHGBT010000011.1"/>
</dbReference>
<proteinExistence type="inferred from homology"/>
<organism evidence="3 4">
    <name type="scientific">Streptomyces carpaticus</name>
    <dbReference type="NCBI Taxonomy" id="285558"/>
    <lineage>
        <taxon>Bacteria</taxon>
        <taxon>Bacillati</taxon>
        <taxon>Actinomycetota</taxon>
        <taxon>Actinomycetes</taxon>
        <taxon>Kitasatosporales</taxon>
        <taxon>Streptomycetaceae</taxon>
        <taxon>Streptomyces</taxon>
    </lineage>
</organism>
<keyword evidence="2" id="KW-0812">Transmembrane</keyword>
<accession>A0ABV4ZN66</accession>
<dbReference type="Proteomes" id="UP001577267">
    <property type="component" value="Unassembled WGS sequence"/>
</dbReference>
<dbReference type="EMBL" id="JBHGBT010000011">
    <property type="protein sequence ID" value="MFB4195419.1"/>
    <property type="molecule type" value="Genomic_DNA"/>
</dbReference>
<dbReference type="Pfam" id="PF03334">
    <property type="entry name" value="PhaG_MnhG_YufB"/>
    <property type="match status" value="1"/>
</dbReference>
<evidence type="ECO:0000256" key="1">
    <source>
        <dbReference type="ARBA" id="ARBA00008404"/>
    </source>
</evidence>
<evidence type="ECO:0000313" key="3">
    <source>
        <dbReference type="EMBL" id="MFB4195419.1"/>
    </source>
</evidence>
<feature type="transmembrane region" description="Helical" evidence="2">
    <location>
        <begin position="69"/>
        <end position="90"/>
    </location>
</feature>
<dbReference type="PANTHER" id="PTHR34703">
    <property type="entry name" value="ANTIPORTER SUBUNIT MNHG2-RELATED"/>
    <property type="match status" value="1"/>
</dbReference>
<name>A0ABV4ZN66_9ACTN</name>
<comment type="caution">
    <text evidence="3">The sequence shown here is derived from an EMBL/GenBank/DDBJ whole genome shotgun (WGS) entry which is preliminary data.</text>
</comment>
<sequence>MSGVREVVGVVLMLGGALFSLLAGVGMLRFADTVSRLHAASKAQTLGLLLVLMGAAVHEDGPSAPPLLLIGVFMLVTAPVMGHVVARIAYRTDAVARERLTVDQLGDRLRRPGPAEPPPR</sequence>
<keyword evidence="2" id="KW-1133">Transmembrane helix</keyword>
<gene>
    <name evidence="3" type="primary">mnhG</name>
    <name evidence="3" type="ORF">ACE11A_13755</name>
</gene>
<dbReference type="InterPro" id="IPR005133">
    <property type="entry name" value="PhaG_MnhG_YufB"/>
</dbReference>
<dbReference type="NCBIfam" id="NF009314">
    <property type="entry name" value="PRK12674.1-2"/>
    <property type="match status" value="1"/>
</dbReference>
<evidence type="ECO:0000313" key="4">
    <source>
        <dbReference type="Proteomes" id="UP001577267"/>
    </source>
</evidence>
<keyword evidence="4" id="KW-1185">Reference proteome</keyword>
<reference evidence="3 4" key="1">
    <citation type="submission" date="2024-09" db="EMBL/GenBank/DDBJ databases">
        <title>Draft genome sequence of multifaceted antimicrobials producing Streptomyces sp. strain FH1.</title>
        <authorList>
            <person name="Hassan F."/>
            <person name="Ali H."/>
            <person name="Hassan N."/>
            <person name="Nawaz A."/>
        </authorList>
    </citation>
    <scope>NUCLEOTIDE SEQUENCE [LARGE SCALE GENOMIC DNA]</scope>
    <source>
        <strain evidence="3 4">FH1</strain>
    </source>
</reference>
<dbReference type="NCBIfam" id="TIGR01300">
    <property type="entry name" value="CPA3_mnhG_phaG"/>
    <property type="match status" value="1"/>
</dbReference>
<comment type="similarity">
    <text evidence="1">Belongs to the CPA3 antiporters (TC 2.A.63) subunit G family.</text>
</comment>
<evidence type="ECO:0000256" key="2">
    <source>
        <dbReference type="SAM" id="Phobius"/>
    </source>
</evidence>
<keyword evidence="2" id="KW-0472">Membrane</keyword>
<protein>
    <submittedName>
        <fullName evidence="3">Monovalent cation/H(+) antiporter subunit G</fullName>
    </submittedName>
</protein>